<comment type="subcellular location">
    <subcellularLocation>
        <location evidence="1">Membrane</location>
    </subcellularLocation>
</comment>
<dbReference type="Pfam" id="PF00169">
    <property type="entry name" value="PH"/>
    <property type="match status" value="1"/>
</dbReference>
<proteinExistence type="predicted"/>
<feature type="transmembrane region" description="Helical" evidence="6">
    <location>
        <begin position="608"/>
        <end position="625"/>
    </location>
</feature>
<dbReference type="OrthoDB" id="10070851at2759"/>
<dbReference type="GO" id="GO:0032934">
    <property type="term" value="F:sterol binding"/>
    <property type="evidence" value="ECO:0007669"/>
    <property type="project" value="TreeGrafter"/>
</dbReference>
<evidence type="ECO:0000256" key="5">
    <source>
        <dbReference type="SAM" id="MobiDB-lite"/>
    </source>
</evidence>
<dbReference type="GO" id="GO:0005886">
    <property type="term" value="C:plasma membrane"/>
    <property type="evidence" value="ECO:0007669"/>
    <property type="project" value="TreeGrafter"/>
</dbReference>
<evidence type="ECO:0000259" key="8">
    <source>
        <dbReference type="PROSITE" id="PS51778"/>
    </source>
</evidence>
<dbReference type="InterPro" id="IPR031968">
    <property type="entry name" value="VASt"/>
</dbReference>
<evidence type="ECO:0000256" key="1">
    <source>
        <dbReference type="ARBA" id="ARBA00004370"/>
    </source>
</evidence>
<reference evidence="9 10" key="1">
    <citation type="journal article" date="2018" name="G3 (Bethesda)">
        <title>Phylogenetic and Phylogenomic Definition of Rhizopus Species.</title>
        <authorList>
            <person name="Gryganskyi A.P."/>
            <person name="Golan J."/>
            <person name="Dolatabadi S."/>
            <person name="Mondo S."/>
            <person name="Robb S."/>
            <person name="Idnurm A."/>
            <person name="Muszewska A."/>
            <person name="Steczkiewicz K."/>
            <person name="Masonjones S."/>
            <person name="Liao H.L."/>
            <person name="Gajdeczka M.T."/>
            <person name="Anike F."/>
            <person name="Vuek A."/>
            <person name="Anishchenko I.M."/>
            <person name="Voigt K."/>
            <person name="de Hoog G.S."/>
            <person name="Smith M.E."/>
            <person name="Heitman J."/>
            <person name="Vilgalys R."/>
            <person name="Stajich J.E."/>
        </authorList>
    </citation>
    <scope>NUCLEOTIDE SEQUENCE [LARGE SCALE GENOMIC DNA]</scope>
    <source>
        <strain evidence="9 10">LSU 92-RS-03</strain>
    </source>
</reference>
<dbReference type="PANTHER" id="PTHR23319">
    <property type="entry name" value="GRAM DOMAIN CONTAINING 1B, ISOFORM E"/>
    <property type="match status" value="1"/>
</dbReference>
<feature type="non-terminal residue" evidence="9">
    <location>
        <position position="722"/>
    </location>
</feature>
<dbReference type="STRING" id="4846.A0A367JJM6"/>
<dbReference type="PROSITE" id="PS51778">
    <property type="entry name" value="VAST"/>
    <property type="match status" value="1"/>
</dbReference>
<dbReference type="PROSITE" id="PS50003">
    <property type="entry name" value="PH_DOMAIN"/>
    <property type="match status" value="1"/>
</dbReference>
<evidence type="ECO:0000256" key="6">
    <source>
        <dbReference type="SAM" id="Phobius"/>
    </source>
</evidence>
<feature type="region of interest" description="Disordered" evidence="5">
    <location>
        <begin position="330"/>
        <end position="355"/>
    </location>
</feature>
<dbReference type="PANTHER" id="PTHR23319:SF4">
    <property type="entry name" value="GRAM DOMAIN CONTAINING 1B, ISOFORM E"/>
    <property type="match status" value="1"/>
</dbReference>
<feature type="domain" description="PH" evidence="7">
    <location>
        <begin position="1"/>
        <end position="54"/>
    </location>
</feature>
<dbReference type="GO" id="GO:0140268">
    <property type="term" value="C:endoplasmic reticulum-plasma membrane contact site"/>
    <property type="evidence" value="ECO:0007669"/>
    <property type="project" value="TreeGrafter"/>
</dbReference>
<protein>
    <recommendedName>
        <fullName evidence="11">VASt domain-containing protein</fullName>
    </recommendedName>
</protein>
<dbReference type="InterPro" id="IPR011993">
    <property type="entry name" value="PH-like_dom_sf"/>
</dbReference>
<evidence type="ECO:0000313" key="10">
    <source>
        <dbReference type="Proteomes" id="UP000253551"/>
    </source>
</evidence>
<evidence type="ECO:0000256" key="4">
    <source>
        <dbReference type="ARBA" id="ARBA00023136"/>
    </source>
</evidence>
<dbReference type="InterPro" id="IPR001849">
    <property type="entry name" value="PH_domain"/>
</dbReference>
<gene>
    <name evidence="9" type="ORF">CU098_006245</name>
</gene>
<dbReference type="AlphaFoldDB" id="A0A367JJM6"/>
<dbReference type="GO" id="GO:0032366">
    <property type="term" value="P:intracellular sterol transport"/>
    <property type="evidence" value="ECO:0007669"/>
    <property type="project" value="TreeGrafter"/>
</dbReference>
<evidence type="ECO:0000313" key="9">
    <source>
        <dbReference type="EMBL" id="RCH90143.1"/>
    </source>
</evidence>
<keyword evidence="4 6" id="KW-0472">Membrane</keyword>
<keyword evidence="2 6" id="KW-0812">Transmembrane</keyword>
<name>A0A367JJM6_RHIST</name>
<comment type="caution">
    <text evidence="9">The sequence shown here is derived from an EMBL/GenBank/DDBJ whole genome shotgun (WGS) entry which is preliminary data.</text>
</comment>
<keyword evidence="3 6" id="KW-1133">Transmembrane helix</keyword>
<dbReference type="Proteomes" id="UP000253551">
    <property type="component" value="Unassembled WGS sequence"/>
</dbReference>
<keyword evidence="10" id="KW-1185">Reference proteome</keyword>
<accession>A0A367JJM6</accession>
<organism evidence="9 10">
    <name type="scientific">Rhizopus stolonifer</name>
    <name type="common">Rhizopus nigricans</name>
    <dbReference type="NCBI Taxonomy" id="4846"/>
    <lineage>
        <taxon>Eukaryota</taxon>
        <taxon>Fungi</taxon>
        <taxon>Fungi incertae sedis</taxon>
        <taxon>Mucoromycota</taxon>
        <taxon>Mucoromycotina</taxon>
        <taxon>Mucoromycetes</taxon>
        <taxon>Mucorales</taxon>
        <taxon>Mucorineae</taxon>
        <taxon>Rhizopodaceae</taxon>
        <taxon>Rhizopus</taxon>
    </lineage>
</organism>
<evidence type="ECO:0008006" key="11">
    <source>
        <dbReference type="Google" id="ProtNLM"/>
    </source>
</evidence>
<dbReference type="GO" id="GO:0005789">
    <property type="term" value="C:endoplasmic reticulum membrane"/>
    <property type="evidence" value="ECO:0007669"/>
    <property type="project" value="TreeGrafter"/>
</dbReference>
<evidence type="ECO:0000259" key="7">
    <source>
        <dbReference type="PROSITE" id="PS50003"/>
    </source>
</evidence>
<dbReference type="InterPro" id="IPR051482">
    <property type="entry name" value="Cholesterol_transport"/>
</dbReference>
<dbReference type="Pfam" id="PF16016">
    <property type="entry name" value="VASt"/>
    <property type="match status" value="1"/>
</dbReference>
<feature type="domain" description="VASt" evidence="8">
    <location>
        <begin position="411"/>
        <end position="581"/>
    </location>
</feature>
<dbReference type="Gene3D" id="2.30.29.30">
    <property type="entry name" value="Pleckstrin-homology domain (PH domain)/Phosphotyrosine-binding domain (PTB)"/>
    <property type="match status" value="2"/>
</dbReference>
<sequence>MNDRVSISECTFKIVDGDRRFCFEITHRKSSFLLQTETEEDMQEWIQVLETLIKNSEEIQKEHSELEPLLYPKSLMLSTKDHSLTSCFSDNLIPAISTTTSLLTAVMLENSQTTGESPPTKASNNISSGSLLSWGMPWINATEEESVDQQTDTCLVWPSKLEEINKPDLEHYMLETRHKELRKLFGHVPKDEVVLDAFKASYYGQKDQGPQFGYSGILYLTQKSLWFYSCTLMIHLQLCMIPLEKLETIKIENTVNGTWLLLNNMLFGLWCCTSAETVVERLKTTSSKKMPDMQTLYDTLRSMSTTKMRNHLTTSSALYPSVTPLTIQIQQPSPMMKQNSSTSTSNSAEHDESVDISDSAAHVALKAAYQSTQSKSLSKLKITTRADDYDEDDGLKEMPSEEQKCECKDHLDKNEADVVFDMSAKRLFGLLFSQSDIWTQLNKAKECGEPVVTDWVDQEDGKERTLTYMIPVFNPMVKAKETQVVETQQVLSEKERLSYVVLVTTKTPNLPYADTFLPSIKYCITYISPNKSRLSCSIGIQWVKSVNMFVKKMIKNEAMKGMAETVSTLVQILQQQQTHIGRREKKKSTMTTVQENVGKEKKPNKMRIVNLLLIFVFFLLTFYQFKIQRKYKQIVSHPIHWKGVYLQDLENLTQHQVVLGNRVNPKTYELFQQDRMNLIDWKYKWRDRQHRSIAFELGYSRETIGTLRYKVLSILRVLNHLE</sequence>
<evidence type="ECO:0000256" key="2">
    <source>
        <dbReference type="ARBA" id="ARBA00022692"/>
    </source>
</evidence>
<evidence type="ECO:0000256" key="3">
    <source>
        <dbReference type="ARBA" id="ARBA00022989"/>
    </source>
</evidence>
<dbReference type="SUPFAM" id="SSF50729">
    <property type="entry name" value="PH domain-like"/>
    <property type="match status" value="1"/>
</dbReference>
<dbReference type="GO" id="GO:0120015">
    <property type="term" value="F:sterol transfer activity"/>
    <property type="evidence" value="ECO:0007669"/>
    <property type="project" value="TreeGrafter"/>
</dbReference>
<feature type="compositionally biased region" description="Polar residues" evidence="5">
    <location>
        <begin position="330"/>
        <end position="347"/>
    </location>
</feature>
<dbReference type="EMBL" id="PJQM01003209">
    <property type="protein sequence ID" value="RCH90143.1"/>
    <property type="molecule type" value="Genomic_DNA"/>
</dbReference>